<protein>
    <submittedName>
        <fullName evidence="6">CUB and sushi domain-containing protein 1</fullName>
    </submittedName>
</protein>
<dbReference type="CDD" id="cd00033">
    <property type="entry name" value="CCP"/>
    <property type="match status" value="4"/>
</dbReference>
<dbReference type="PANTHER" id="PTHR45656:SF4">
    <property type="entry name" value="PROTEIN CBR-CLEC-78"/>
    <property type="match status" value="1"/>
</dbReference>
<dbReference type="InterPro" id="IPR035976">
    <property type="entry name" value="Sushi/SCR/CCP_sf"/>
</dbReference>
<gene>
    <name evidence="6" type="primary">CSMD1</name>
    <name evidence="6" type="ORF">TNCT_171451</name>
</gene>
<evidence type="ECO:0000256" key="3">
    <source>
        <dbReference type="ARBA" id="ARBA00023157"/>
    </source>
</evidence>
<dbReference type="SMART" id="SM00032">
    <property type="entry name" value="CCP"/>
    <property type="match status" value="4"/>
</dbReference>
<evidence type="ECO:0000313" key="6">
    <source>
        <dbReference type="EMBL" id="GFR04623.1"/>
    </source>
</evidence>
<evidence type="ECO:0000313" key="7">
    <source>
        <dbReference type="Proteomes" id="UP000887116"/>
    </source>
</evidence>
<proteinExistence type="predicted"/>
<dbReference type="InterPro" id="IPR051277">
    <property type="entry name" value="SEZ6_CSMD_C4BPB_Regulators"/>
</dbReference>
<keyword evidence="4" id="KW-0768">Sushi</keyword>
<keyword evidence="7" id="KW-1185">Reference proteome</keyword>
<feature type="domain" description="Sushi" evidence="5">
    <location>
        <begin position="317"/>
        <end position="373"/>
    </location>
</feature>
<dbReference type="SUPFAM" id="SSF57535">
    <property type="entry name" value="Complement control module/SCR domain"/>
    <property type="match status" value="4"/>
</dbReference>
<dbReference type="OrthoDB" id="6423882at2759"/>
<accession>A0A8X6GIN0</accession>
<evidence type="ECO:0000256" key="2">
    <source>
        <dbReference type="ARBA" id="ARBA00022737"/>
    </source>
</evidence>
<feature type="disulfide bond" evidence="4">
    <location>
        <begin position="287"/>
        <end position="314"/>
    </location>
</feature>
<dbReference type="InterPro" id="IPR000436">
    <property type="entry name" value="Sushi_SCR_CCP_dom"/>
</dbReference>
<dbReference type="AlphaFoldDB" id="A0A8X6GIN0"/>
<feature type="domain" description="Sushi" evidence="5">
    <location>
        <begin position="200"/>
        <end position="258"/>
    </location>
</feature>
<sequence length="463" mass="52123">MNAYTNTAQHMKQKLPLKNSYLISFIALDPELRGKTSTILAFEKLSSLMSHIFSHNEKSKVEAEIRLYQSDIDITKEMLYTSDESGNQVKCTIVKYWSTVFNLKDDFTNDYKYPTLAKLVKACLSCFHGPLLESAFNLMDTLVTDYRTSLKIDSLDAVQTIKYDLMASKETSCEKYGSKNPMTDPIHKDLLLNMNRMLVINCNDPGYIENAQRFGNVFTFPHNVTYMCDEGFRLVGTPVRYCTSKGQWLPSSSSLCEAIVCPILSHPINGKVISSQRKLHDVASYECDRHFNLSGNNERICQEDGSWSGDVPTCKEITCFDPGELQHVRVIPQKTSHKAGDLVIFKCKYAFHQTSSKCLESGEWSKRPPLCPGPSTTESSLISTNTPLFEPDGDTNVARKASCDDPGKIKNGGRIFVGLSINSTVTYTCEDGYELRGRGILFCMENGKWDLDKLPICEFFLID</sequence>
<dbReference type="Proteomes" id="UP000887116">
    <property type="component" value="Unassembled WGS sequence"/>
</dbReference>
<dbReference type="EMBL" id="BMAO01035603">
    <property type="protein sequence ID" value="GFR04623.1"/>
    <property type="molecule type" value="Genomic_DNA"/>
</dbReference>
<keyword evidence="3 4" id="KW-1015">Disulfide bond</keyword>
<organism evidence="6 7">
    <name type="scientific">Trichonephila clavata</name>
    <name type="common">Joro spider</name>
    <name type="synonym">Nephila clavata</name>
    <dbReference type="NCBI Taxonomy" id="2740835"/>
    <lineage>
        <taxon>Eukaryota</taxon>
        <taxon>Metazoa</taxon>
        <taxon>Ecdysozoa</taxon>
        <taxon>Arthropoda</taxon>
        <taxon>Chelicerata</taxon>
        <taxon>Arachnida</taxon>
        <taxon>Araneae</taxon>
        <taxon>Araneomorphae</taxon>
        <taxon>Entelegynae</taxon>
        <taxon>Araneoidea</taxon>
        <taxon>Nephilidae</taxon>
        <taxon>Trichonephila</taxon>
    </lineage>
</organism>
<dbReference type="PANTHER" id="PTHR45656">
    <property type="entry name" value="PROTEIN CBR-CLEC-78"/>
    <property type="match status" value="1"/>
</dbReference>
<dbReference type="Gene3D" id="2.10.70.10">
    <property type="entry name" value="Complement Module, domain 1"/>
    <property type="match status" value="4"/>
</dbReference>
<keyword evidence="1" id="KW-0732">Signal</keyword>
<evidence type="ECO:0000259" key="5">
    <source>
        <dbReference type="PROSITE" id="PS50923"/>
    </source>
</evidence>
<feature type="domain" description="Sushi" evidence="5">
    <location>
        <begin position="259"/>
        <end position="316"/>
    </location>
</feature>
<feature type="domain" description="Sushi" evidence="5">
    <location>
        <begin position="401"/>
        <end position="459"/>
    </location>
</feature>
<keyword evidence="2" id="KW-0677">Repeat</keyword>
<comment type="caution">
    <text evidence="4">Lacks conserved residue(s) required for the propagation of feature annotation.</text>
</comment>
<name>A0A8X6GIN0_TRICU</name>
<evidence type="ECO:0000256" key="1">
    <source>
        <dbReference type="ARBA" id="ARBA00022729"/>
    </source>
</evidence>
<evidence type="ECO:0000256" key="4">
    <source>
        <dbReference type="PROSITE-ProRule" id="PRU00302"/>
    </source>
</evidence>
<reference evidence="6" key="1">
    <citation type="submission" date="2020-07" db="EMBL/GenBank/DDBJ databases">
        <title>Multicomponent nature underlies the extraordinary mechanical properties of spider dragline silk.</title>
        <authorList>
            <person name="Kono N."/>
            <person name="Nakamura H."/>
            <person name="Mori M."/>
            <person name="Yoshida Y."/>
            <person name="Ohtoshi R."/>
            <person name="Malay A.D."/>
            <person name="Moran D.A.P."/>
            <person name="Tomita M."/>
            <person name="Numata K."/>
            <person name="Arakawa K."/>
        </authorList>
    </citation>
    <scope>NUCLEOTIDE SEQUENCE</scope>
</reference>
<comment type="caution">
    <text evidence="6">The sequence shown here is derived from an EMBL/GenBank/DDBJ whole genome shotgun (WGS) entry which is preliminary data.</text>
</comment>
<dbReference type="PROSITE" id="PS50923">
    <property type="entry name" value="SUSHI"/>
    <property type="match status" value="4"/>
</dbReference>
<dbReference type="Pfam" id="PF00084">
    <property type="entry name" value="Sushi"/>
    <property type="match status" value="4"/>
</dbReference>